<evidence type="ECO:0000313" key="1">
    <source>
        <dbReference type="EMBL" id="MPN47838.1"/>
    </source>
</evidence>
<protein>
    <submittedName>
        <fullName evidence="1">Uncharacterized protein</fullName>
    </submittedName>
</protein>
<reference evidence="1" key="1">
    <citation type="submission" date="2019-08" db="EMBL/GenBank/DDBJ databases">
        <authorList>
            <person name="Kucharzyk K."/>
            <person name="Murdoch R.W."/>
            <person name="Higgins S."/>
            <person name="Loffler F."/>
        </authorList>
    </citation>
    <scope>NUCLEOTIDE SEQUENCE</scope>
</reference>
<proteinExistence type="predicted"/>
<dbReference type="EMBL" id="VSSQ01109636">
    <property type="protein sequence ID" value="MPN47838.1"/>
    <property type="molecule type" value="Genomic_DNA"/>
</dbReference>
<gene>
    <name evidence="1" type="ORF">SDC9_195442</name>
</gene>
<accession>A0A645I9B1</accession>
<dbReference type="AlphaFoldDB" id="A0A645I9B1"/>
<sequence length="107" mass="11914">MLLIPHRGYVRVNAPQHLAAGGARAAGLSLFRRAFHCRGGKTGRARPVARAGEQQRVGQRTPLCSGADAGRRRCVFQFFQLRHGNLPYRGLRLRRAQTCRPSALRIL</sequence>
<name>A0A645I9B1_9ZZZZ</name>
<comment type="caution">
    <text evidence="1">The sequence shown here is derived from an EMBL/GenBank/DDBJ whole genome shotgun (WGS) entry which is preliminary data.</text>
</comment>
<organism evidence="1">
    <name type="scientific">bioreactor metagenome</name>
    <dbReference type="NCBI Taxonomy" id="1076179"/>
    <lineage>
        <taxon>unclassified sequences</taxon>
        <taxon>metagenomes</taxon>
        <taxon>ecological metagenomes</taxon>
    </lineage>
</organism>